<name>A0A0F8ZFE0_9ZZZZ</name>
<reference evidence="1" key="1">
    <citation type="journal article" date="2015" name="Nature">
        <title>Complex archaea that bridge the gap between prokaryotes and eukaryotes.</title>
        <authorList>
            <person name="Spang A."/>
            <person name="Saw J.H."/>
            <person name="Jorgensen S.L."/>
            <person name="Zaremba-Niedzwiedzka K."/>
            <person name="Martijn J."/>
            <person name="Lind A.E."/>
            <person name="van Eijk R."/>
            <person name="Schleper C."/>
            <person name="Guy L."/>
            <person name="Ettema T.J."/>
        </authorList>
    </citation>
    <scope>NUCLEOTIDE SEQUENCE</scope>
</reference>
<proteinExistence type="predicted"/>
<gene>
    <name evidence="1" type="ORF">LCGC14_2702060</name>
</gene>
<dbReference type="AlphaFoldDB" id="A0A0F8ZFE0"/>
<sequence>MTDERTMTAYCQKCQGQTLQTERRERAGNFEVRDRTCMACGSKTAHMRTPQKLKQVRPRRHDLVKAKKRLYRPQ</sequence>
<protein>
    <submittedName>
        <fullName evidence="1">Uncharacterized protein</fullName>
    </submittedName>
</protein>
<dbReference type="EMBL" id="LAZR01048174">
    <property type="protein sequence ID" value="KKK92527.1"/>
    <property type="molecule type" value="Genomic_DNA"/>
</dbReference>
<organism evidence="1">
    <name type="scientific">marine sediment metagenome</name>
    <dbReference type="NCBI Taxonomy" id="412755"/>
    <lineage>
        <taxon>unclassified sequences</taxon>
        <taxon>metagenomes</taxon>
        <taxon>ecological metagenomes</taxon>
    </lineage>
</organism>
<evidence type="ECO:0000313" key="1">
    <source>
        <dbReference type="EMBL" id="KKK92527.1"/>
    </source>
</evidence>
<accession>A0A0F8ZFE0</accession>
<comment type="caution">
    <text evidence="1">The sequence shown here is derived from an EMBL/GenBank/DDBJ whole genome shotgun (WGS) entry which is preliminary data.</text>
</comment>